<dbReference type="AlphaFoldDB" id="S2WX77"/>
<dbReference type="SUPFAM" id="SSF82829">
    <property type="entry name" value="MesJ substrate recognition domain-like"/>
    <property type="match status" value="1"/>
</dbReference>
<dbReference type="InterPro" id="IPR014729">
    <property type="entry name" value="Rossmann-like_a/b/a_fold"/>
</dbReference>
<sequence length="324" mass="35185">MAFRNLSPSCLAVVQAVRAWLEAACEYPVAPVRIGVSGGVDSMSLAAACAHVKQRSLPEAKAEAMIVDHQLQESSGKVAEYAAQQLRNIGLPARVERVNVVDDGVGMEAAARDARYAALTDHFKGMLLLAHSMDDQAETVLLGLSRGSGTRSMAGMAVESIRGETRVVRPLLGLRAQTLRQAAVDWGIDFWDDPQNAQDRFARVRARKSSLPTLEKDLGPGFTQALARTATMAGRDADYLDAVAERELPNPGDEISVEQLAGLHPAIATRVLRRWLNHLGIEEVGFDHVEAVFRLVSAWKGQRGVDLPGSVRIRRAQGRLQAVR</sequence>
<dbReference type="InterPro" id="IPR015262">
    <property type="entry name" value="tRNA_Ile_lys_synt_subst-bd"/>
</dbReference>
<dbReference type="RefSeq" id="WP_016456729.1">
    <property type="nucleotide sequence ID" value="NZ_KE150269.1"/>
</dbReference>
<evidence type="ECO:0000259" key="9">
    <source>
        <dbReference type="Pfam" id="PF09179"/>
    </source>
</evidence>
<feature type="binding site" evidence="7">
    <location>
        <begin position="37"/>
        <end position="42"/>
    </location>
    <ligand>
        <name>ATP</name>
        <dbReference type="ChEBI" id="CHEBI:30616"/>
    </ligand>
</feature>
<accession>S2WX77</accession>
<dbReference type="HOGENOM" id="CLU_018869_1_0_11"/>
<dbReference type="PANTHER" id="PTHR43033:SF1">
    <property type="entry name" value="TRNA(ILE)-LYSIDINE SYNTHASE-RELATED"/>
    <property type="match status" value="1"/>
</dbReference>
<comment type="similarity">
    <text evidence="7">Belongs to the tRNA(Ile)-lysidine synthase family.</text>
</comment>
<comment type="caution">
    <text evidence="10">The sequence shown here is derived from an EMBL/GenBank/DDBJ whole genome shotgun (WGS) entry which is preliminary data.</text>
</comment>
<name>S2WX77_9ACTN</name>
<dbReference type="GO" id="GO:0032267">
    <property type="term" value="F:tRNA(Ile)-lysidine synthase activity"/>
    <property type="evidence" value="ECO:0007669"/>
    <property type="project" value="UniProtKB-EC"/>
</dbReference>
<comment type="function">
    <text evidence="7">Ligates lysine onto the cytidine present at position 34 of the AUA codon-specific tRNA(Ile) that contains the anticodon CAU, in an ATP-dependent manner. Cytidine is converted to lysidine, thus changing the amino acid specificity of the tRNA from methionine to isoleucine.</text>
</comment>
<dbReference type="InterPro" id="IPR012094">
    <property type="entry name" value="tRNA_Ile_lys_synt"/>
</dbReference>
<evidence type="ECO:0000256" key="3">
    <source>
        <dbReference type="ARBA" id="ARBA00022694"/>
    </source>
</evidence>
<evidence type="ECO:0000256" key="2">
    <source>
        <dbReference type="ARBA" id="ARBA00022598"/>
    </source>
</evidence>
<dbReference type="EMBL" id="AGZR01000009">
    <property type="protein sequence ID" value="EPD32354.1"/>
    <property type="molecule type" value="Genomic_DNA"/>
</dbReference>
<dbReference type="InterPro" id="IPR012795">
    <property type="entry name" value="tRNA_Ile_lys_synt_N"/>
</dbReference>
<comment type="domain">
    <text evidence="7">The N-terminal region contains the highly conserved SGGXDS motif, predicted to be a P-loop motif involved in ATP binding.</text>
</comment>
<evidence type="ECO:0000256" key="6">
    <source>
        <dbReference type="ARBA" id="ARBA00048539"/>
    </source>
</evidence>
<keyword evidence="3 7" id="KW-0819">tRNA processing</keyword>
<organism evidence="10 11">
    <name type="scientific">Propionimicrobium lymphophilum ACS-093-V-SCH5</name>
    <dbReference type="NCBI Taxonomy" id="883161"/>
    <lineage>
        <taxon>Bacteria</taxon>
        <taxon>Bacillati</taxon>
        <taxon>Actinomycetota</taxon>
        <taxon>Actinomycetes</taxon>
        <taxon>Propionibacteriales</taxon>
        <taxon>Propionibacteriaceae</taxon>
        <taxon>Propionimicrobium</taxon>
    </lineage>
</organism>
<dbReference type="Pfam" id="PF01171">
    <property type="entry name" value="ATP_bind_3"/>
    <property type="match status" value="1"/>
</dbReference>
<dbReference type="OrthoDB" id="5244702at2"/>
<dbReference type="CDD" id="cd01992">
    <property type="entry name" value="TilS_N"/>
    <property type="match status" value="1"/>
</dbReference>
<evidence type="ECO:0000313" key="11">
    <source>
        <dbReference type="Proteomes" id="UP000014417"/>
    </source>
</evidence>
<comment type="catalytic activity">
    <reaction evidence="6 7">
        <text>cytidine(34) in tRNA(Ile2) + L-lysine + ATP = lysidine(34) in tRNA(Ile2) + AMP + diphosphate + H(+)</text>
        <dbReference type="Rhea" id="RHEA:43744"/>
        <dbReference type="Rhea" id="RHEA-COMP:10625"/>
        <dbReference type="Rhea" id="RHEA-COMP:10670"/>
        <dbReference type="ChEBI" id="CHEBI:15378"/>
        <dbReference type="ChEBI" id="CHEBI:30616"/>
        <dbReference type="ChEBI" id="CHEBI:32551"/>
        <dbReference type="ChEBI" id="CHEBI:33019"/>
        <dbReference type="ChEBI" id="CHEBI:82748"/>
        <dbReference type="ChEBI" id="CHEBI:83665"/>
        <dbReference type="ChEBI" id="CHEBI:456215"/>
        <dbReference type="EC" id="6.3.4.19"/>
    </reaction>
</comment>
<dbReference type="EC" id="6.3.4.19" evidence="7"/>
<dbReference type="Pfam" id="PF09179">
    <property type="entry name" value="TilS"/>
    <property type="match status" value="1"/>
</dbReference>
<dbReference type="Gene3D" id="1.20.59.20">
    <property type="match status" value="1"/>
</dbReference>
<dbReference type="PANTHER" id="PTHR43033">
    <property type="entry name" value="TRNA(ILE)-LYSIDINE SYNTHASE-RELATED"/>
    <property type="match status" value="1"/>
</dbReference>
<reference evidence="10 11" key="1">
    <citation type="submission" date="2013-04" db="EMBL/GenBank/DDBJ databases">
        <title>The Genome Sequence of Propionimicrobium lymphophilum ACS-093-V-SCH5.</title>
        <authorList>
            <consortium name="The Broad Institute Genomics Platform"/>
            <person name="Earl A."/>
            <person name="Ward D."/>
            <person name="Feldgarden M."/>
            <person name="Gevers D."/>
            <person name="Saerens B."/>
            <person name="Vaneechoutte M."/>
            <person name="Walker B."/>
            <person name="Young S."/>
            <person name="Zeng Q."/>
            <person name="Gargeya S."/>
            <person name="Fitzgerald M."/>
            <person name="Haas B."/>
            <person name="Abouelleil A."/>
            <person name="Allen A.W."/>
            <person name="Alvarado L."/>
            <person name="Arachchi H.M."/>
            <person name="Berlin A.M."/>
            <person name="Chapman S.B."/>
            <person name="Gainer-Dewar J."/>
            <person name="Goldberg J."/>
            <person name="Griggs A."/>
            <person name="Gujja S."/>
            <person name="Hansen M."/>
            <person name="Howarth C."/>
            <person name="Imamovic A."/>
            <person name="Ireland A."/>
            <person name="Larimer J."/>
            <person name="McCowan C."/>
            <person name="Murphy C."/>
            <person name="Pearson M."/>
            <person name="Poon T.W."/>
            <person name="Priest M."/>
            <person name="Roberts A."/>
            <person name="Saif S."/>
            <person name="Shea T."/>
            <person name="Sisk P."/>
            <person name="Sykes S."/>
            <person name="Wortman J."/>
            <person name="Nusbaum C."/>
            <person name="Birren B."/>
        </authorList>
    </citation>
    <scope>NUCLEOTIDE SEQUENCE [LARGE SCALE GENOMIC DNA]</scope>
    <source>
        <strain evidence="10 11">ACS-093-V-SCH5</strain>
    </source>
</reference>
<protein>
    <recommendedName>
        <fullName evidence="7">tRNA(Ile)-lysidine synthase</fullName>
        <ecNumber evidence="7">6.3.4.19</ecNumber>
    </recommendedName>
    <alternativeName>
        <fullName evidence="7">tRNA(Ile)-2-lysyl-cytidine synthase</fullName>
    </alternativeName>
    <alternativeName>
        <fullName evidence="7">tRNA(Ile)-lysidine synthetase</fullName>
    </alternativeName>
</protein>
<dbReference type="HAMAP" id="MF_01161">
    <property type="entry name" value="tRNA_Ile_lys_synt"/>
    <property type="match status" value="1"/>
</dbReference>
<keyword evidence="4 7" id="KW-0547">Nucleotide-binding</keyword>
<evidence type="ECO:0000313" key="10">
    <source>
        <dbReference type="EMBL" id="EPD32354.1"/>
    </source>
</evidence>
<dbReference type="GO" id="GO:0005524">
    <property type="term" value="F:ATP binding"/>
    <property type="evidence" value="ECO:0007669"/>
    <property type="project" value="UniProtKB-UniRule"/>
</dbReference>
<keyword evidence="5 7" id="KW-0067">ATP-binding</keyword>
<dbReference type="GO" id="GO:0005737">
    <property type="term" value="C:cytoplasm"/>
    <property type="evidence" value="ECO:0007669"/>
    <property type="project" value="UniProtKB-SubCell"/>
</dbReference>
<evidence type="ECO:0000256" key="5">
    <source>
        <dbReference type="ARBA" id="ARBA00022840"/>
    </source>
</evidence>
<keyword evidence="1 7" id="KW-0963">Cytoplasm</keyword>
<evidence type="ECO:0000256" key="1">
    <source>
        <dbReference type="ARBA" id="ARBA00022490"/>
    </source>
</evidence>
<dbReference type="InterPro" id="IPR011063">
    <property type="entry name" value="TilS/TtcA_N"/>
</dbReference>
<proteinExistence type="inferred from homology"/>
<dbReference type="NCBIfam" id="TIGR02432">
    <property type="entry name" value="lysidine_TilS_N"/>
    <property type="match status" value="1"/>
</dbReference>
<evidence type="ECO:0000259" key="8">
    <source>
        <dbReference type="Pfam" id="PF01171"/>
    </source>
</evidence>
<evidence type="ECO:0000256" key="4">
    <source>
        <dbReference type="ARBA" id="ARBA00022741"/>
    </source>
</evidence>
<evidence type="ECO:0000256" key="7">
    <source>
        <dbReference type="HAMAP-Rule" id="MF_01161"/>
    </source>
</evidence>
<comment type="subcellular location">
    <subcellularLocation>
        <location evidence="7">Cytoplasm</location>
    </subcellularLocation>
</comment>
<feature type="domain" description="tRNA(Ile)-lysidine/2-thiocytidine synthase N-terminal" evidence="8">
    <location>
        <begin position="33"/>
        <end position="208"/>
    </location>
</feature>
<keyword evidence="2 7" id="KW-0436">Ligase</keyword>
<feature type="domain" description="tRNA(Ile)-lysidine synthase substrate-binding" evidence="9">
    <location>
        <begin position="256"/>
        <end position="320"/>
    </location>
</feature>
<dbReference type="SUPFAM" id="SSF52402">
    <property type="entry name" value="Adenine nucleotide alpha hydrolases-like"/>
    <property type="match status" value="1"/>
</dbReference>
<keyword evidence="11" id="KW-1185">Reference proteome</keyword>
<dbReference type="Proteomes" id="UP000014417">
    <property type="component" value="Unassembled WGS sequence"/>
</dbReference>
<dbReference type="GO" id="GO:0006400">
    <property type="term" value="P:tRNA modification"/>
    <property type="evidence" value="ECO:0007669"/>
    <property type="project" value="UniProtKB-UniRule"/>
</dbReference>
<dbReference type="STRING" id="883161.HMPREF9306_01923"/>
<gene>
    <name evidence="7" type="primary">tilS</name>
    <name evidence="10" type="ORF">HMPREF9306_01923</name>
</gene>
<dbReference type="PATRIC" id="fig|883161.3.peg.1911"/>
<dbReference type="Gene3D" id="3.40.50.620">
    <property type="entry name" value="HUPs"/>
    <property type="match status" value="1"/>
</dbReference>